<protein>
    <submittedName>
        <fullName evidence="2">Uncharacterized protein</fullName>
    </submittedName>
</protein>
<evidence type="ECO:0000313" key="3">
    <source>
        <dbReference type="Proteomes" id="UP000550707"/>
    </source>
</evidence>
<dbReference type="InParanoid" id="A0A7J8HIQ5"/>
<gene>
    <name evidence="2" type="ORF">HJG59_010943</name>
</gene>
<sequence>MSLKSFGDVARPFLRPGLLVYFPAPPAPRDHAPFSTPWSHFSLPPPRSVTSHLLTLRHLLAWPFPLLMESDPSSEVSPAPPSSRRTPAGPRGMCPLWGSHTSDSPEPCSAAGWAGWAEQRGQTHGPGTNTGQCIYTFAPTFKN</sequence>
<feature type="region of interest" description="Disordered" evidence="1">
    <location>
        <begin position="71"/>
        <end position="110"/>
    </location>
</feature>
<proteinExistence type="predicted"/>
<dbReference type="EMBL" id="JACASF010000006">
    <property type="protein sequence ID" value="KAF6471552.1"/>
    <property type="molecule type" value="Genomic_DNA"/>
</dbReference>
<reference evidence="2 3" key="1">
    <citation type="journal article" date="2020" name="Nature">
        <title>Six reference-quality genomes reveal evolution of bat adaptations.</title>
        <authorList>
            <person name="Jebb D."/>
            <person name="Huang Z."/>
            <person name="Pippel M."/>
            <person name="Hughes G.M."/>
            <person name="Lavrichenko K."/>
            <person name="Devanna P."/>
            <person name="Winkler S."/>
            <person name="Jermiin L.S."/>
            <person name="Skirmuntt E.C."/>
            <person name="Katzourakis A."/>
            <person name="Burkitt-Gray L."/>
            <person name="Ray D.A."/>
            <person name="Sullivan K.A.M."/>
            <person name="Roscito J.G."/>
            <person name="Kirilenko B.M."/>
            <person name="Davalos L.M."/>
            <person name="Corthals A.P."/>
            <person name="Power M.L."/>
            <person name="Jones G."/>
            <person name="Ransome R.D."/>
            <person name="Dechmann D.K.N."/>
            <person name="Locatelli A.G."/>
            <person name="Puechmaille S.J."/>
            <person name="Fedrigo O."/>
            <person name="Jarvis E.D."/>
            <person name="Hiller M."/>
            <person name="Vernes S.C."/>
            <person name="Myers E.W."/>
            <person name="Teeling E.C."/>
        </authorList>
    </citation>
    <scope>NUCLEOTIDE SEQUENCE [LARGE SCALE GENOMIC DNA]</scope>
    <source>
        <strain evidence="2">MMolMol1</strain>
        <tissue evidence="2">Muscle</tissue>
    </source>
</reference>
<feature type="compositionally biased region" description="Low complexity" evidence="1">
    <location>
        <begin position="71"/>
        <end position="92"/>
    </location>
</feature>
<name>A0A7J8HIQ5_MOLMO</name>
<organism evidence="2 3">
    <name type="scientific">Molossus molossus</name>
    <name type="common">Pallas' mastiff bat</name>
    <name type="synonym">Vespertilio molossus</name>
    <dbReference type="NCBI Taxonomy" id="27622"/>
    <lineage>
        <taxon>Eukaryota</taxon>
        <taxon>Metazoa</taxon>
        <taxon>Chordata</taxon>
        <taxon>Craniata</taxon>
        <taxon>Vertebrata</taxon>
        <taxon>Euteleostomi</taxon>
        <taxon>Mammalia</taxon>
        <taxon>Eutheria</taxon>
        <taxon>Laurasiatheria</taxon>
        <taxon>Chiroptera</taxon>
        <taxon>Yangochiroptera</taxon>
        <taxon>Molossidae</taxon>
        <taxon>Molossus</taxon>
    </lineage>
</organism>
<comment type="caution">
    <text evidence="2">The sequence shown here is derived from an EMBL/GenBank/DDBJ whole genome shotgun (WGS) entry which is preliminary data.</text>
</comment>
<evidence type="ECO:0000256" key="1">
    <source>
        <dbReference type="SAM" id="MobiDB-lite"/>
    </source>
</evidence>
<accession>A0A7J8HIQ5</accession>
<keyword evidence="3" id="KW-1185">Reference proteome</keyword>
<dbReference type="Proteomes" id="UP000550707">
    <property type="component" value="Unassembled WGS sequence"/>
</dbReference>
<dbReference type="AlphaFoldDB" id="A0A7J8HIQ5"/>
<evidence type="ECO:0000313" key="2">
    <source>
        <dbReference type="EMBL" id="KAF6471552.1"/>
    </source>
</evidence>